<dbReference type="EMBL" id="WHUW01000238">
    <property type="protein sequence ID" value="KAF8416927.1"/>
    <property type="molecule type" value="Genomic_DNA"/>
</dbReference>
<sequence>MDEGHMQDQITTQAVVVAIIRSTEQRTWLAIFPVRNWLDNQPDGTVVFSNDPEDPPTTAHLTSLIKNDHVKRFYFTRRDTARKVLERLSLVIATYIRRNNDWVRI</sequence>
<name>A0AAD4BC69_BOLED</name>
<accession>A0AAD4BC69</accession>
<keyword evidence="2" id="KW-1185">Reference proteome</keyword>
<evidence type="ECO:0000313" key="2">
    <source>
        <dbReference type="Proteomes" id="UP001194468"/>
    </source>
</evidence>
<reference evidence="1" key="1">
    <citation type="submission" date="2019-10" db="EMBL/GenBank/DDBJ databases">
        <authorList>
            <consortium name="DOE Joint Genome Institute"/>
            <person name="Kuo A."/>
            <person name="Miyauchi S."/>
            <person name="Kiss E."/>
            <person name="Drula E."/>
            <person name="Kohler A."/>
            <person name="Sanchez-Garcia M."/>
            <person name="Andreopoulos B."/>
            <person name="Barry K.W."/>
            <person name="Bonito G."/>
            <person name="Buee M."/>
            <person name="Carver A."/>
            <person name="Chen C."/>
            <person name="Cichocki N."/>
            <person name="Clum A."/>
            <person name="Culley D."/>
            <person name="Crous P.W."/>
            <person name="Fauchery L."/>
            <person name="Girlanda M."/>
            <person name="Hayes R."/>
            <person name="Keri Z."/>
            <person name="LaButti K."/>
            <person name="Lipzen A."/>
            <person name="Lombard V."/>
            <person name="Magnuson J."/>
            <person name="Maillard F."/>
            <person name="Morin E."/>
            <person name="Murat C."/>
            <person name="Nolan M."/>
            <person name="Ohm R."/>
            <person name="Pangilinan J."/>
            <person name="Pereira M."/>
            <person name="Perotto S."/>
            <person name="Peter M."/>
            <person name="Riley R."/>
            <person name="Sitrit Y."/>
            <person name="Stielow B."/>
            <person name="Szollosi G."/>
            <person name="Zifcakova L."/>
            <person name="Stursova M."/>
            <person name="Spatafora J.W."/>
            <person name="Tedersoo L."/>
            <person name="Vaario L.-M."/>
            <person name="Yamada A."/>
            <person name="Yan M."/>
            <person name="Wang P."/>
            <person name="Xu J."/>
            <person name="Bruns T."/>
            <person name="Baldrian P."/>
            <person name="Vilgalys R."/>
            <person name="Henrissat B."/>
            <person name="Grigoriev I.V."/>
            <person name="Hibbett D."/>
            <person name="Nagy L.G."/>
            <person name="Martin F.M."/>
        </authorList>
    </citation>
    <scope>NUCLEOTIDE SEQUENCE</scope>
    <source>
        <strain evidence="1">BED1</strain>
    </source>
</reference>
<gene>
    <name evidence="1" type="ORF">L210DRAFT_3511579</name>
</gene>
<dbReference type="AlphaFoldDB" id="A0AAD4BC69"/>
<evidence type="ECO:0000313" key="1">
    <source>
        <dbReference type="EMBL" id="KAF8416927.1"/>
    </source>
</evidence>
<comment type="caution">
    <text evidence="1">The sequence shown here is derived from an EMBL/GenBank/DDBJ whole genome shotgun (WGS) entry which is preliminary data.</text>
</comment>
<dbReference type="Proteomes" id="UP001194468">
    <property type="component" value="Unassembled WGS sequence"/>
</dbReference>
<organism evidence="1 2">
    <name type="scientific">Boletus edulis BED1</name>
    <dbReference type="NCBI Taxonomy" id="1328754"/>
    <lineage>
        <taxon>Eukaryota</taxon>
        <taxon>Fungi</taxon>
        <taxon>Dikarya</taxon>
        <taxon>Basidiomycota</taxon>
        <taxon>Agaricomycotina</taxon>
        <taxon>Agaricomycetes</taxon>
        <taxon>Agaricomycetidae</taxon>
        <taxon>Boletales</taxon>
        <taxon>Boletineae</taxon>
        <taxon>Boletaceae</taxon>
        <taxon>Boletoideae</taxon>
        <taxon>Boletus</taxon>
    </lineage>
</organism>
<reference evidence="1" key="2">
    <citation type="journal article" date="2020" name="Nat. Commun.">
        <title>Large-scale genome sequencing of mycorrhizal fungi provides insights into the early evolution of symbiotic traits.</title>
        <authorList>
            <person name="Miyauchi S."/>
            <person name="Kiss E."/>
            <person name="Kuo A."/>
            <person name="Drula E."/>
            <person name="Kohler A."/>
            <person name="Sanchez-Garcia M."/>
            <person name="Morin E."/>
            <person name="Andreopoulos B."/>
            <person name="Barry K.W."/>
            <person name="Bonito G."/>
            <person name="Buee M."/>
            <person name="Carver A."/>
            <person name="Chen C."/>
            <person name="Cichocki N."/>
            <person name="Clum A."/>
            <person name="Culley D."/>
            <person name="Crous P.W."/>
            <person name="Fauchery L."/>
            <person name="Girlanda M."/>
            <person name="Hayes R.D."/>
            <person name="Keri Z."/>
            <person name="LaButti K."/>
            <person name="Lipzen A."/>
            <person name="Lombard V."/>
            <person name="Magnuson J."/>
            <person name="Maillard F."/>
            <person name="Murat C."/>
            <person name="Nolan M."/>
            <person name="Ohm R.A."/>
            <person name="Pangilinan J."/>
            <person name="Pereira M.F."/>
            <person name="Perotto S."/>
            <person name="Peter M."/>
            <person name="Pfister S."/>
            <person name="Riley R."/>
            <person name="Sitrit Y."/>
            <person name="Stielow J.B."/>
            <person name="Szollosi G."/>
            <person name="Zifcakova L."/>
            <person name="Stursova M."/>
            <person name="Spatafora J.W."/>
            <person name="Tedersoo L."/>
            <person name="Vaario L.M."/>
            <person name="Yamada A."/>
            <person name="Yan M."/>
            <person name="Wang P."/>
            <person name="Xu J."/>
            <person name="Bruns T."/>
            <person name="Baldrian P."/>
            <person name="Vilgalys R."/>
            <person name="Dunand C."/>
            <person name="Henrissat B."/>
            <person name="Grigoriev I.V."/>
            <person name="Hibbett D."/>
            <person name="Nagy L.G."/>
            <person name="Martin F.M."/>
        </authorList>
    </citation>
    <scope>NUCLEOTIDE SEQUENCE</scope>
    <source>
        <strain evidence="1">BED1</strain>
    </source>
</reference>
<protein>
    <submittedName>
        <fullName evidence="1">Uncharacterized protein</fullName>
    </submittedName>
</protein>
<proteinExistence type="predicted"/>